<dbReference type="eggNOG" id="COG0122">
    <property type="taxonomic scope" value="Bacteria"/>
</dbReference>
<dbReference type="GO" id="GO:0003684">
    <property type="term" value="F:damaged DNA binding"/>
    <property type="evidence" value="ECO:0007669"/>
    <property type="project" value="InterPro"/>
</dbReference>
<dbReference type="EMBL" id="CAKP01000136">
    <property type="protein sequence ID" value="CCJ34562.1"/>
    <property type="molecule type" value="Genomic_DNA"/>
</dbReference>
<keyword evidence="5" id="KW-0234">DNA repair</keyword>
<comment type="catalytic activity">
    <reaction evidence="9">
        <text>2'-deoxyribonucleotide-(2'-deoxyribose 5'-phosphate)-2'-deoxyribonucleotide-DNA = a 3'-end 2'-deoxyribonucleotide-(2,3-dehydro-2,3-deoxyribose 5'-phosphate)-DNA + a 5'-end 5'-phospho-2'-deoxyribonucleoside-DNA + H(+)</text>
        <dbReference type="Rhea" id="RHEA:66592"/>
        <dbReference type="Rhea" id="RHEA-COMP:13180"/>
        <dbReference type="Rhea" id="RHEA-COMP:16897"/>
        <dbReference type="Rhea" id="RHEA-COMP:17067"/>
        <dbReference type="ChEBI" id="CHEBI:15378"/>
        <dbReference type="ChEBI" id="CHEBI:136412"/>
        <dbReference type="ChEBI" id="CHEBI:157695"/>
        <dbReference type="ChEBI" id="CHEBI:167181"/>
        <dbReference type="EC" id="4.2.99.18"/>
    </reaction>
</comment>
<dbReference type="InterPro" id="IPR023170">
    <property type="entry name" value="HhH_base_excis_C"/>
</dbReference>
<dbReference type="PANTHER" id="PTHR10242:SF2">
    <property type="entry name" value="N-GLYCOSYLASE_DNA LYASE"/>
    <property type="match status" value="1"/>
</dbReference>
<dbReference type="Gene3D" id="1.10.340.30">
    <property type="entry name" value="Hypothetical protein, domain 2"/>
    <property type="match status" value="1"/>
</dbReference>
<evidence type="ECO:0000313" key="11">
    <source>
        <dbReference type="EMBL" id="CCJ34562.1"/>
    </source>
</evidence>
<dbReference type="EC" id="4.2.99.18" evidence="2"/>
<keyword evidence="6" id="KW-0456">Lyase</keyword>
<evidence type="ECO:0000256" key="1">
    <source>
        <dbReference type="ARBA" id="ARBA00010679"/>
    </source>
</evidence>
<dbReference type="InterPro" id="IPR012904">
    <property type="entry name" value="OGG_N"/>
</dbReference>
<evidence type="ECO:0000256" key="5">
    <source>
        <dbReference type="ARBA" id="ARBA00023204"/>
    </source>
</evidence>
<dbReference type="Gene3D" id="1.10.1670.10">
    <property type="entry name" value="Helix-hairpin-Helix base-excision DNA repair enzymes (C-terminal)"/>
    <property type="match status" value="1"/>
</dbReference>
<dbReference type="STRING" id="857293.CAAU_2479"/>
<comment type="caution">
    <text evidence="11">The sequence shown here is derived from an EMBL/GenBank/DDBJ whole genome shotgun (WGS) entry which is preliminary data.</text>
</comment>
<sequence>MELREYDKGLFIKNAMDFEPEHIFECGQCFRWNKYENGYIGVVSGRVAFVYKKDGDVYIEGGKKEDEDFWRKYFDLDRDYGKIKERLREDEVLKEAVEHGYGIRLLKQEPFETLISFIISANNRIPMIKKAVDNISKRFGKKIIFKDMEFYSFPSIEELKEASIDELEECGTGFRAVYIYEAVKRIYEENISLDEIMTLDTDAAQEKLLQFKGVGPKVADCVLLFSMQKYDAFPVDVWVKRIMQRFYLAPDVSLKRIRDFGRQKFGDLAGFAQQYLFYYAREKRV</sequence>
<keyword evidence="4" id="KW-0378">Hydrolase</keyword>
<keyword evidence="8" id="KW-0326">Glycosidase</keyword>
<dbReference type="RefSeq" id="WP_008909807.1">
    <property type="nucleotide sequence ID" value="NZ_CAKP01000136.1"/>
</dbReference>
<keyword evidence="7" id="KW-0511">Multifunctional enzyme</keyword>
<dbReference type="GO" id="GO:0006284">
    <property type="term" value="P:base-excision repair"/>
    <property type="evidence" value="ECO:0007669"/>
    <property type="project" value="InterPro"/>
</dbReference>
<dbReference type="InterPro" id="IPR052054">
    <property type="entry name" value="Oxidative_DNA_repair_enzyme"/>
</dbReference>
<dbReference type="InterPro" id="IPR011257">
    <property type="entry name" value="DNA_glycosylase"/>
</dbReference>
<evidence type="ECO:0000313" key="12">
    <source>
        <dbReference type="Proteomes" id="UP000007652"/>
    </source>
</evidence>
<dbReference type="AlphaFoldDB" id="I7KA39"/>
<evidence type="ECO:0000256" key="8">
    <source>
        <dbReference type="ARBA" id="ARBA00023295"/>
    </source>
</evidence>
<dbReference type="OrthoDB" id="9798522at2"/>
<organism evidence="11 12">
    <name type="scientific">Caloramator australicus RC3</name>
    <dbReference type="NCBI Taxonomy" id="857293"/>
    <lineage>
        <taxon>Bacteria</taxon>
        <taxon>Bacillati</taxon>
        <taxon>Bacillota</taxon>
        <taxon>Clostridia</taxon>
        <taxon>Eubacteriales</taxon>
        <taxon>Clostridiaceae</taxon>
        <taxon>Caloramator</taxon>
    </lineage>
</organism>
<dbReference type="CDD" id="cd00056">
    <property type="entry name" value="ENDO3c"/>
    <property type="match status" value="1"/>
</dbReference>
<dbReference type="GO" id="GO:0006289">
    <property type="term" value="P:nucleotide-excision repair"/>
    <property type="evidence" value="ECO:0007669"/>
    <property type="project" value="InterPro"/>
</dbReference>
<keyword evidence="3" id="KW-0227">DNA damage</keyword>
<dbReference type="SMART" id="SM00478">
    <property type="entry name" value="ENDO3c"/>
    <property type="match status" value="1"/>
</dbReference>
<dbReference type="SUPFAM" id="SSF48150">
    <property type="entry name" value="DNA-glycosylase"/>
    <property type="match status" value="1"/>
</dbReference>
<proteinExistence type="inferred from homology"/>
<accession>I7KA39</accession>
<evidence type="ECO:0000256" key="6">
    <source>
        <dbReference type="ARBA" id="ARBA00023239"/>
    </source>
</evidence>
<evidence type="ECO:0000256" key="9">
    <source>
        <dbReference type="ARBA" id="ARBA00044632"/>
    </source>
</evidence>
<evidence type="ECO:0000256" key="2">
    <source>
        <dbReference type="ARBA" id="ARBA00012720"/>
    </source>
</evidence>
<protein>
    <recommendedName>
        <fullName evidence="2">DNA-(apurinic or apyrimidinic site) lyase</fullName>
        <ecNumber evidence="2">4.2.99.18</ecNumber>
    </recommendedName>
</protein>
<keyword evidence="12" id="KW-1185">Reference proteome</keyword>
<comment type="similarity">
    <text evidence="1">Belongs to the type-1 OGG1 family.</text>
</comment>
<evidence type="ECO:0000259" key="10">
    <source>
        <dbReference type="SMART" id="SM00478"/>
    </source>
</evidence>
<dbReference type="PANTHER" id="PTHR10242">
    <property type="entry name" value="8-OXOGUANINE DNA GLYCOSYLASE"/>
    <property type="match status" value="1"/>
</dbReference>
<dbReference type="Proteomes" id="UP000007652">
    <property type="component" value="Unassembled WGS sequence"/>
</dbReference>
<evidence type="ECO:0000256" key="7">
    <source>
        <dbReference type="ARBA" id="ARBA00023268"/>
    </source>
</evidence>
<evidence type="ECO:0000256" key="4">
    <source>
        <dbReference type="ARBA" id="ARBA00022801"/>
    </source>
</evidence>
<dbReference type="GO" id="GO:0140078">
    <property type="term" value="F:class I DNA-(apurinic or apyrimidinic site) endonuclease activity"/>
    <property type="evidence" value="ECO:0007669"/>
    <property type="project" value="UniProtKB-EC"/>
</dbReference>
<dbReference type="Gene3D" id="3.30.310.260">
    <property type="match status" value="1"/>
</dbReference>
<dbReference type="Pfam" id="PF00730">
    <property type="entry name" value="HhH-GPD"/>
    <property type="match status" value="1"/>
</dbReference>
<dbReference type="Pfam" id="PF07934">
    <property type="entry name" value="OGG_N"/>
    <property type="match status" value="1"/>
</dbReference>
<reference evidence="11 12" key="1">
    <citation type="journal article" date="2011" name="J. Bacteriol.">
        <title>Draft genome sequence of Caloramator australicus strain RC3T, a thermoanaerobe from the Great Artesian Basin of Australia.</title>
        <authorList>
            <person name="Ogg C.D."/>
            <person name="Patel B.K.C."/>
        </authorList>
    </citation>
    <scope>NUCLEOTIDE SEQUENCE [LARGE SCALE GENOMIC DNA]</scope>
    <source>
        <strain evidence="11 12">RC3</strain>
    </source>
</reference>
<evidence type="ECO:0000256" key="3">
    <source>
        <dbReference type="ARBA" id="ARBA00022763"/>
    </source>
</evidence>
<name>I7KA39_9CLOT</name>
<dbReference type="InterPro" id="IPR003265">
    <property type="entry name" value="HhH-GPD_domain"/>
</dbReference>
<feature type="domain" description="HhH-GPD" evidence="10">
    <location>
        <begin position="119"/>
        <end position="281"/>
    </location>
</feature>
<dbReference type="SUPFAM" id="SSF55945">
    <property type="entry name" value="TATA-box binding protein-like"/>
    <property type="match status" value="1"/>
</dbReference>
<dbReference type="GO" id="GO:0008534">
    <property type="term" value="F:oxidized purine nucleobase lesion DNA N-glycosylase activity"/>
    <property type="evidence" value="ECO:0007669"/>
    <property type="project" value="InterPro"/>
</dbReference>
<gene>
    <name evidence="11" type="ORF">CAAU_2479</name>
</gene>